<name>A0A0A9T6Q3_ARUDO</name>
<organism evidence="1">
    <name type="scientific">Arundo donax</name>
    <name type="common">Giant reed</name>
    <name type="synonym">Donax arundinaceus</name>
    <dbReference type="NCBI Taxonomy" id="35708"/>
    <lineage>
        <taxon>Eukaryota</taxon>
        <taxon>Viridiplantae</taxon>
        <taxon>Streptophyta</taxon>
        <taxon>Embryophyta</taxon>
        <taxon>Tracheophyta</taxon>
        <taxon>Spermatophyta</taxon>
        <taxon>Magnoliopsida</taxon>
        <taxon>Liliopsida</taxon>
        <taxon>Poales</taxon>
        <taxon>Poaceae</taxon>
        <taxon>PACMAD clade</taxon>
        <taxon>Arundinoideae</taxon>
        <taxon>Arundineae</taxon>
        <taxon>Arundo</taxon>
    </lineage>
</organism>
<evidence type="ECO:0000313" key="1">
    <source>
        <dbReference type="EMBL" id="JAD58776.1"/>
    </source>
</evidence>
<reference evidence="1" key="2">
    <citation type="journal article" date="2015" name="Data Brief">
        <title>Shoot transcriptome of the giant reed, Arundo donax.</title>
        <authorList>
            <person name="Barrero R.A."/>
            <person name="Guerrero F.D."/>
            <person name="Moolhuijzen P."/>
            <person name="Goolsby J.A."/>
            <person name="Tidwell J."/>
            <person name="Bellgard S.E."/>
            <person name="Bellgard M.I."/>
        </authorList>
    </citation>
    <scope>NUCLEOTIDE SEQUENCE</scope>
    <source>
        <tissue evidence="1">Shoot tissue taken approximately 20 cm above the soil surface</tissue>
    </source>
</reference>
<dbReference type="AlphaFoldDB" id="A0A0A9T6Q3"/>
<dbReference type="EMBL" id="GBRH01239119">
    <property type="protein sequence ID" value="JAD58776.1"/>
    <property type="molecule type" value="Transcribed_RNA"/>
</dbReference>
<protein>
    <submittedName>
        <fullName evidence="1">Uncharacterized protein</fullName>
    </submittedName>
</protein>
<accession>A0A0A9T6Q3</accession>
<sequence length="37" mass="4342">MYFKSSRPPKHESKKVIFLTEITLQLGLLPSKRLQKV</sequence>
<reference evidence="1" key="1">
    <citation type="submission" date="2014-09" db="EMBL/GenBank/DDBJ databases">
        <authorList>
            <person name="Magalhaes I.L.F."/>
            <person name="Oliveira U."/>
            <person name="Santos F.R."/>
            <person name="Vidigal T.H.D.A."/>
            <person name="Brescovit A.D."/>
            <person name="Santos A.J."/>
        </authorList>
    </citation>
    <scope>NUCLEOTIDE SEQUENCE</scope>
    <source>
        <tissue evidence="1">Shoot tissue taken approximately 20 cm above the soil surface</tissue>
    </source>
</reference>
<proteinExistence type="predicted"/>